<feature type="region of interest" description="Disordered" evidence="1">
    <location>
        <begin position="1042"/>
        <end position="1064"/>
    </location>
</feature>
<dbReference type="EMBL" id="MCFL01000069">
    <property type="protein sequence ID" value="ORZ31020.1"/>
    <property type="molecule type" value="Genomic_DNA"/>
</dbReference>
<feature type="compositionally biased region" description="Low complexity" evidence="1">
    <location>
        <begin position="606"/>
        <end position="615"/>
    </location>
</feature>
<comment type="caution">
    <text evidence="2">The sequence shown here is derived from an EMBL/GenBank/DDBJ whole genome shotgun (WGS) entry which is preliminary data.</text>
</comment>
<feature type="region of interest" description="Disordered" evidence="1">
    <location>
        <begin position="702"/>
        <end position="741"/>
    </location>
</feature>
<sequence>MVPQPSGQHKIPSPRLGCRRQHPRLCLQAPTLLPPVPALSRLQLRLWLRLFLAHRPALKVHHPLARYQTQPCINQSLGRFVLSGAPSSAPRSAQASLTFAASSPHAPDRIVDTITSTLPALEPRLHQLLALSPDEIASLAFKPKNHSASSATPTDVIDMMLSSAHTPPQALLSSIDFLSNGFKTGPTNALTLYMQRLVSLLADDKVSIHVLLPRFKLNVLVDALAQVATRSVDRFEARLVEILDVPTPIAAVCASGAITCESVIAVLGRLVDPEARSKEMFEYVASRVEELEPQVESADESIVFVDSMDTDRPTTPPTATQTTGNGAVELEDGELVDDGDNDVDMDIGLGNLDQHTTKTNDDDAESCSSDMSMSSMGDGGTRIIEDFSSSRSASPFIPVSSNAMPHLAPPAKMPRTTPESARVAPWRTSGGTAQSSTTEGSVNVPKTSDTPAKSKRKRKRKRAATSTSASSTSSPATSVAPSLSVSPPPSAQPNTPPLATDQAAPPTESELLHKALPGSDRQTELIDLRSDSDQEYEDDKGEDMDLCVDESPAFRLLSPPPPSQHTPNSASSAATGPMNQQFAPWQRHHSKQRQRSSATAPSTIEPSKQQQYQPQRPLPPPQHQHPIPSRQGHATHSSHNRPMPARATSTDPLTLSKTSTPGAFGYQSTADPSQMVTGTPTGPSAPKRARLHHDLVTSPWHTSSYSLTSSSLSASSSTHSLPSAASPAPTPTPKALDPELAAAQSAVADASSRLAQARALESQSRSKLDSARSEHDLALAALAAAQLRVSRAQAAIDLSQKAFTDAQGVCARLAADEQVAKDRLAEVQKTALEREKKLQIERLKERQAVLERNKRVKAEMRAKVQVAHLVEAVRKAVDKVAPPAVAMAVEEAGGQGDPGDQGPLGQVVDLGPPKTVVECIKVDADWVRADRLATVTSVARDRPEWFLRGACLADELNDEISSGGLDARRWEAELVEDMERKGRSVAGSVGAEEIGVEGRVPLGAASMVPAIIATRTSGGKRRSSMSSVMTNPMVAKVLAAFGTGAPPSSEDDRVPPDSSPTMPTSVLPSEIIPCSAELVPGATCNDPVCVFTHLDDLDQPSKWLPKQVVTRIKQSSNPMALSLLLRRKLANANVFPTERDVVTCVLEALDSVLPVISLPEPLPNGGAAALPSARASLPIRTIGVLHKVTNGPLAKPGPRRFWQTYRTVEEWAELVEECPKELSEDDWLEYAIASLPTWSNVATLNDNKDQSYHAALQVLVLGLKHCLTAPNLWELFMELLMRKTNSRDHIQRHIGKAKERVPDQWTHYWRVLDTLRDDSKLYAKTLIHFVLYTLARKADPHLIVDTLVAAAVALDEDAAVVKRAQRKTTEVDDENDDVEPVMPVSQFLLTVLCATNVDSLKEQFDNQVDLESYPACVPDDEQGFQATLLFQQLAPNDLALIWLIFAHAIVHDSIPAPSSPVSTSPLLVPGSEHVVAQRNLFVLRIDGEGVDVNRVLIAKHVLEKLCHVWQTLVWADEHRDVDQEARSAFGVLVQNLDMLLRVTSGSHSVSLPPEFLNGPWPVPADCWDLSVNLPETLVTSPAAWNAVAAHAATVRDRDRILNALVNAAHCVMVDYKVHPIAPPSQDEIDNALNVYRFLLGLTYSFSSSASPPTVSQQSKSMYKWHWINFLLFQALVTPSTTAKGPSTTRLLHLAVSATIDMPLMWRELLIWAALDSSGSTNKLLDPMVLTQLITSSVEPHKHSTVLDYTEHGLTHPFVMPTPVHDASHLRFVFGTILPRVPAPVKRELVQWLIDHAPSLRPPADVFLVAAQLLHGTQSVGNNNGERVVKLLVSAIERGARLDGVWDLVLSFPWDKKSKEKIEEFRAESKLSVLPDHSATA</sequence>
<evidence type="ECO:0000256" key="1">
    <source>
        <dbReference type="SAM" id="MobiDB-lite"/>
    </source>
</evidence>
<feature type="compositionally biased region" description="Polar residues" evidence="1">
    <location>
        <begin position="387"/>
        <end position="403"/>
    </location>
</feature>
<keyword evidence="3" id="KW-1185">Reference proteome</keyword>
<feature type="region of interest" description="Disordered" evidence="1">
    <location>
        <begin position="347"/>
        <end position="688"/>
    </location>
</feature>
<feature type="compositionally biased region" description="Polar residues" evidence="1">
    <location>
        <begin position="595"/>
        <end position="605"/>
    </location>
</feature>
<feature type="compositionally biased region" description="Acidic residues" evidence="1">
    <location>
        <begin position="533"/>
        <end position="548"/>
    </location>
</feature>
<feature type="region of interest" description="Disordered" evidence="1">
    <location>
        <begin position="308"/>
        <end position="327"/>
    </location>
</feature>
<feature type="compositionally biased region" description="Basic residues" evidence="1">
    <location>
        <begin position="453"/>
        <end position="463"/>
    </location>
</feature>
<feature type="compositionally biased region" description="Low complexity" evidence="1">
    <location>
        <begin position="702"/>
        <end position="727"/>
    </location>
</feature>
<evidence type="ECO:0000313" key="3">
    <source>
        <dbReference type="Proteomes" id="UP000193411"/>
    </source>
</evidence>
<organism evidence="2 3">
    <name type="scientific">Catenaria anguillulae PL171</name>
    <dbReference type="NCBI Taxonomy" id="765915"/>
    <lineage>
        <taxon>Eukaryota</taxon>
        <taxon>Fungi</taxon>
        <taxon>Fungi incertae sedis</taxon>
        <taxon>Blastocladiomycota</taxon>
        <taxon>Blastocladiomycetes</taxon>
        <taxon>Blastocladiales</taxon>
        <taxon>Catenariaceae</taxon>
        <taxon>Catenaria</taxon>
    </lineage>
</organism>
<feature type="compositionally biased region" description="Low complexity" evidence="1">
    <location>
        <begin position="366"/>
        <end position="376"/>
    </location>
</feature>
<dbReference type="Proteomes" id="UP000193411">
    <property type="component" value="Unassembled WGS sequence"/>
</dbReference>
<feature type="compositionally biased region" description="Pro residues" evidence="1">
    <location>
        <begin position="486"/>
        <end position="496"/>
    </location>
</feature>
<gene>
    <name evidence="2" type="ORF">BCR44DRAFT_41560</name>
</gene>
<dbReference type="STRING" id="765915.A0A1Y2H8W7"/>
<protein>
    <submittedName>
        <fullName evidence="2">Uncharacterized protein</fullName>
    </submittedName>
</protein>
<reference evidence="2 3" key="1">
    <citation type="submission" date="2016-07" db="EMBL/GenBank/DDBJ databases">
        <title>Pervasive Adenine N6-methylation of Active Genes in Fungi.</title>
        <authorList>
            <consortium name="DOE Joint Genome Institute"/>
            <person name="Mondo S.J."/>
            <person name="Dannebaum R.O."/>
            <person name="Kuo R.C."/>
            <person name="Labutti K."/>
            <person name="Haridas S."/>
            <person name="Kuo A."/>
            <person name="Salamov A."/>
            <person name="Ahrendt S.R."/>
            <person name="Lipzen A."/>
            <person name="Sullivan W."/>
            <person name="Andreopoulos W.B."/>
            <person name="Clum A."/>
            <person name="Lindquist E."/>
            <person name="Daum C."/>
            <person name="Ramamoorthy G.K."/>
            <person name="Gryganskyi A."/>
            <person name="Culley D."/>
            <person name="Magnuson J.K."/>
            <person name="James T.Y."/>
            <person name="O'Malley M.A."/>
            <person name="Stajich J.E."/>
            <person name="Spatafora J.W."/>
            <person name="Visel A."/>
            <person name="Grigoriev I.V."/>
        </authorList>
    </citation>
    <scope>NUCLEOTIDE SEQUENCE [LARGE SCALE GENOMIC DNA]</scope>
    <source>
        <strain evidence="2 3">PL171</strain>
    </source>
</reference>
<evidence type="ECO:0000313" key="2">
    <source>
        <dbReference type="EMBL" id="ORZ31020.1"/>
    </source>
</evidence>
<accession>A0A1Y2H8W7</accession>
<dbReference type="OrthoDB" id="10692708at2759"/>
<feature type="compositionally biased region" description="Polar residues" evidence="1">
    <location>
        <begin position="429"/>
        <end position="449"/>
    </location>
</feature>
<feature type="compositionally biased region" description="Low complexity" evidence="1">
    <location>
        <begin position="464"/>
        <end position="485"/>
    </location>
</feature>
<feature type="compositionally biased region" description="Basic and acidic residues" evidence="1">
    <location>
        <begin position="521"/>
        <end position="532"/>
    </location>
</feature>
<feature type="compositionally biased region" description="Polar residues" evidence="1">
    <location>
        <begin position="647"/>
        <end position="682"/>
    </location>
</feature>
<feature type="compositionally biased region" description="Polar residues" evidence="1">
    <location>
        <begin position="565"/>
        <end position="583"/>
    </location>
</feature>
<name>A0A1Y2H8W7_9FUNG</name>
<proteinExistence type="predicted"/>